<name>A0ABN6RBJ1_9DEIO</name>
<gene>
    <name evidence="1" type="ORF">DAETH_06460</name>
</gene>
<sequence>MSVLVLLLLGVAGWAAASSRRPRTGQEVDRGWKAPSIRTEALGKLAFPNRPPGRGRPGARLLPAPFRPGDIVRVDGEWYHLPTLLRLHHAGRLAWGSPSWRALEQAGRRERGRLN</sequence>
<dbReference type="Proteomes" id="UP001064971">
    <property type="component" value="Chromosome"/>
</dbReference>
<evidence type="ECO:0000313" key="1">
    <source>
        <dbReference type="EMBL" id="BDP40677.1"/>
    </source>
</evidence>
<dbReference type="EMBL" id="AP026560">
    <property type="protein sequence ID" value="BDP40677.1"/>
    <property type="molecule type" value="Genomic_DNA"/>
</dbReference>
<accession>A0ABN6RBJ1</accession>
<proteinExistence type="predicted"/>
<evidence type="ECO:0000313" key="2">
    <source>
        <dbReference type="Proteomes" id="UP001064971"/>
    </source>
</evidence>
<dbReference type="RefSeq" id="WP_264776502.1">
    <property type="nucleotide sequence ID" value="NZ_AP026560.1"/>
</dbReference>
<protein>
    <submittedName>
        <fullName evidence="1">Uncharacterized protein</fullName>
    </submittedName>
</protein>
<keyword evidence="2" id="KW-1185">Reference proteome</keyword>
<organism evidence="1 2">
    <name type="scientific">Deinococcus aetherius</name>
    <dbReference type="NCBI Taxonomy" id="200252"/>
    <lineage>
        <taxon>Bacteria</taxon>
        <taxon>Thermotogati</taxon>
        <taxon>Deinococcota</taxon>
        <taxon>Deinococci</taxon>
        <taxon>Deinococcales</taxon>
        <taxon>Deinococcaceae</taxon>
        <taxon>Deinococcus</taxon>
    </lineage>
</organism>
<reference evidence="1" key="1">
    <citation type="submission" date="2022-07" db="EMBL/GenBank/DDBJ databases">
        <title>Complete Genome Sequence of the Radioresistant Bacterium Deinococcus aetherius ST0316, Isolated from the Air Dust collected in Lower Stratosphere above Japan.</title>
        <authorList>
            <person name="Satoh K."/>
            <person name="Hagiwara K."/>
            <person name="Katsumata K."/>
            <person name="Kubo A."/>
            <person name="Yokobori S."/>
            <person name="Yamagishi A."/>
            <person name="Oono Y."/>
            <person name="Narumi I."/>
        </authorList>
    </citation>
    <scope>NUCLEOTIDE SEQUENCE</scope>
    <source>
        <strain evidence="1">ST0316</strain>
    </source>
</reference>